<accession>A0A7Y0F1J6</accession>
<dbReference type="GO" id="GO:0005524">
    <property type="term" value="F:ATP binding"/>
    <property type="evidence" value="ECO:0007669"/>
    <property type="project" value="UniProtKB-KW"/>
</dbReference>
<dbReference type="Pfam" id="PF00005">
    <property type="entry name" value="ABC_tran"/>
    <property type="match status" value="1"/>
</dbReference>
<keyword evidence="4 6" id="KW-0067">ATP-binding</keyword>
<organism evidence="6 7">
    <name type="scientific">Bifidobacterium olomucense</name>
    <dbReference type="NCBI Taxonomy" id="2675324"/>
    <lineage>
        <taxon>Bacteria</taxon>
        <taxon>Bacillati</taxon>
        <taxon>Actinomycetota</taxon>
        <taxon>Actinomycetes</taxon>
        <taxon>Bifidobacteriales</taxon>
        <taxon>Bifidobacteriaceae</taxon>
        <taxon>Bifidobacterium</taxon>
    </lineage>
</organism>
<dbReference type="Gene3D" id="3.40.50.300">
    <property type="entry name" value="P-loop containing nucleotide triphosphate hydrolases"/>
    <property type="match status" value="1"/>
</dbReference>
<dbReference type="GO" id="GO:0016887">
    <property type="term" value="F:ATP hydrolysis activity"/>
    <property type="evidence" value="ECO:0007669"/>
    <property type="project" value="InterPro"/>
</dbReference>
<proteinExistence type="inferred from homology"/>
<comment type="similarity">
    <text evidence="1">Belongs to the ABC transporter superfamily.</text>
</comment>
<evidence type="ECO:0000313" key="6">
    <source>
        <dbReference type="EMBL" id="NMM99356.1"/>
    </source>
</evidence>
<dbReference type="CDD" id="cd03257">
    <property type="entry name" value="ABC_NikE_OppD_transporters"/>
    <property type="match status" value="1"/>
</dbReference>
<dbReference type="InterPro" id="IPR027417">
    <property type="entry name" value="P-loop_NTPase"/>
</dbReference>
<keyword evidence="7" id="KW-1185">Reference proteome</keyword>
<dbReference type="InterPro" id="IPR003593">
    <property type="entry name" value="AAA+_ATPase"/>
</dbReference>
<dbReference type="GO" id="GO:0055085">
    <property type="term" value="P:transmembrane transport"/>
    <property type="evidence" value="ECO:0007669"/>
    <property type="project" value="UniProtKB-ARBA"/>
</dbReference>
<evidence type="ECO:0000256" key="2">
    <source>
        <dbReference type="ARBA" id="ARBA00022448"/>
    </source>
</evidence>
<sequence>MSSNPIFYGSHITKIFGDHTALDDVSFTVRQGMTLGVVGESGSGKSTLGKISLRLLHPNNGDVYFQGYPIWGMTPTQIREMRLHVQLIPQDPKNALNPAKTVWQSLCFHMAAQKVERRRWRDVAVDSLAKVALGPEYLEAFPTELSGGQAQRIAIARAISSRPDVLVCDEAVSSLDKSVQAQVLNVLCRLQQEMGLSLFFITHDLNVVDYMCDDVLVLNNGHVVESGNTREILDHPQDAYTRELLTAKEGAIREAES</sequence>
<keyword evidence="3" id="KW-0547">Nucleotide-binding</keyword>
<dbReference type="InterPro" id="IPR003439">
    <property type="entry name" value="ABC_transporter-like_ATP-bd"/>
</dbReference>
<dbReference type="PANTHER" id="PTHR43776:SF7">
    <property type="entry name" value="D,D-DIPEPTIDE TRANSPORT ATP-BINDING PROTEIN DDPF-RELATED"/>
    <property type="match status" value="1"/>
</dbReference>
<dbReference type="PROSITE" id="PS50893">
    <property type="entry name" value="ABC_TRANSPORTER_2"/>
    <property type="match status" value="1"/>
</dbReference>
<evidence type="ECO:0000256" key="3">
    <source>
        <dbReference type="ARBA" id="ARBA00022741"/>
    </source>
</evidence>
<gene>
    <name evidence="6" type="ORF">G1C97_2314</name>
</gene>
<evidence type="ECO:0000313" key="7">
    <source>
        <dbReference type="Proteomes" id="UP000543419"/>
    </source>
</evidence>
<dbReference type="RefSeq" id="WP_169241903.1">
    <property type="nucleotide sequence ID" value="NZ_JAAIIG010000021.1"/>
</dbReference>
<dbReference type="Proteomes" id="UP000543419">
    <property type="component" value="Unassembled WGS sequence"/>
</dbReference>
<protein>
    <submittedName>
        <fullName evidence="6">ABC transporter ATP-binding protein</fullName>
    </submittedName>
</protein>
<dbReference type="InterPro" id="IPR017871">
    <property type="entry name" value="ABC_transporter-like_CS"/>
</dbReference>
<evidence type="ECO:0000259" key="5">
    <source>
        <dbReference type="PROSITE" id="PS50893"/>
    </source>
</evidence>
<name>A0A7Y0F1J6_9BIFI</name>
<evidence type="ECO:0000256" key="4">
    <source>
        <dbReference type="ARBA" id="ARBA00022840"/>
    </source>
</evidence>
<dbReference type="AlphaFoldDB" id="A0A7Y0F1J6"/>
<keyword evidence="2" id="KW-0813">Transport</keyword>
<reference evidence="6 7" key="1">
    <citation type="submission" date="2020-02" db="EMBL/GenBank/DDBJ databases">
        <title>Characterization of phylogenetic diversity of novel bifidobacterial species isolated in Czech ZOOs.</title>
        <authorList>
            <person name="Lugli G.A."/>
            <person name="Vera N.B."/>
            <person name="Ventura M."/>
        </authorList>
    </citation>
    <scope>NUCLEOTIDE SEQUENCE [LARGE SCALE GENOMIC DNA]</scope>
    <source>
        <strain evidence="6 7">DSM 109959</strain>
    </source>
</reference>
<dbReference type="PANTHER" id="PTHR43776">
    <property type="entry name" value="TRANSPORT ATP-BINDING PROTEIN"/>
    <property type="match status" value="1"/>
</dbReference>
<dbReference type="SMART" id="SM00382">
    <property type="entry name" value="AAA"/>
    <property type="match status" value="1"/>
</dbReference>
<comment type="caution">
    <text evidence="6">The sequence shown here is derived from an EMBL/GenBank/DDBJ whole genome shotgun (WGS) entry which is preliminary data.</text>
</comment>
<feature type="domain" description="ABC transporter" evidence="5">
    <location>
        <begin position="7"/>
        <end position="245"/>
    </location>
</feature>
<dbReference type="EMBL" id="JAAIIG010000021">
    <property type="protein sequence ID" value="NMM99356.1"/>
    <property type="molecule type" value="Genomic_DNA"/>
</dbReference>
<dbReference type="InterPro" id="IPR050319">
    <property type="entry name" value="ABC_transp_ATP-bind"/>
</dbReference>
<dbReference type="SUPFAM" id="SSF52540">
    <property type="entry name" value="P-loop containing nucleoside triphosphate hydrolases"/>
    <property type="match status" value="1"/>
</dbReference>
<dbReference type="PROSITE" id="PS00211">
    <property type="entry name" value="ABC_TRANSPORTER_1"/>
    <property type="match status" value="1"/>
</dbReference>
<evidence type="ECO:0000256" key="1">
    <source>
        <dbReference type="ARBA" id="ARBA00005417"/>
    </source>
</evidence>